<evidence type="ECO:0000313" key="1">
    <source>
        <dbReference type="EMBL" id="MBU3068119.1"/>
    </source>
</evidence>
<protein>
    <submittedName>
        <fullName evidence="1">Uncharacterized protein</fullName>
    </submittedName>
</protein>
<comment type="caution">
    <text evidence="1">The sequence shown here is derived from an EMBL/GenBank/DDBJ whole genome shotgun (WGS) entry which is preliminary data.</text>
</comment>
<gene>
    <name evidence="1" type="ORF">KO481_42210</name>
</gene>
<keyword evidence="2" id="KW-1185">Reference proteome</keyword>
<name>A0ABS6BCW4_9NOCA</name>
<evidence type="ECO:0000313" key="2">
    <source>
        <dbReference type="Proteomes" id="UP000733379"/>
    </source>
</evidence>
<reference evidence="1 2" key="1">
    <citation type="submission" date="2021-06" db="EMBL/GenBank/DDBJ databases">
        <title>Actinomycetes sequencing.</title>
        <authorList>
            <person name="Shan Q."/>
        </authorList>
    </citation>
    <scope>NUCLEOTIDE SEQUENCE [LARGE SCALE GENOMIC DNA]</scope>
    <source>
        <strain evidence="1 2">NEAU-G5</strain>
    </source>
</reference>
<proteinExistence type="predicted"/>
<dbReference type="Proteomes" id="UP000733379">
    <property type="component" value="Unassembled WGS sequence"/>
</dbReference>
<dbReference type="RefSeq" id="WP_215924312.1">
    <property type="nucleotide sequence ID" value="NZ_JAHKNI010000030.1"/>
</dbReference>
<sequence length="123" mass="13831">MLDRHGWPLEIGDRVTVVGECHHEHCLYGASGLIVDLDEELIDVEIECRTRSDDHGRTVRISPTDLEYGTGHGTLVRKNTPSSPQGPEIHCVQNAIDIAIRHSIIARPQGDEILAVWLREHER</sequence>
<accession>A0ABS6BCW4</accession>
<organism evidence="1 2">
    <name type="scientific">Nocardia albiluteola</name>
    <dbReference type="NCBI Taxonomy" id="2842303"/>
    <lineage>
        <taxon>Bacteria</taxon>
        <taxon>Bacillati</taxon>
        <taxon>Actinomycetota</taxon>
        <taxon>Actinomycetes</taxon>
        <taxon>Mycobacteriales</taxon>
        <taxon>Nocardiaceae</taxon>
        <taxon>Nocardia</taxon>
    </lineage>
</organism>
<dbReference type="EMBL" id="JAHKNI010000030">
    <property type="protein sequence ID" value="MBU3068119.1"/>
    <property type="molecule type" value="Genomic_DNA"/>
</dbReference>